<comment type="caution">
    <text evidence="2">The sequence shown here is derived from an EMBL/GenBank/DDBJ whole genome shotgun (WGS) entry which is preliminary data.</text>
</comment>
<dbReference type="InterPro" id="IPR003497">
    <property type="entry name" value="BRO_N_domain"/>
</dbReference>
<dbReference type="SMART" id="SM01040">
    <property type="entry name" value="Bro-N"/>
    <property type="match status" value="1"/>
</dbReference>
<dbReference type="PANTHER" id="PTHR36180:SF2">
    <property type="entry name" value="BRO FAMILY PROTEIN"/>
    <property type="match status" value="1"/>
</dbReference>
<accession>A0A934MY50</accession>
<dbReference type="InterPro" id="IPR005039">
    <property type="entry name" value="Ant_C"/>
</dbReference>
<dbReference type="EMBL" id="JAEMNX010000045">
    <property type="protein sequence ID" value="MBJ7540039.1"/>
    <property type="molecule type" value="Genomic_DNA"/>
</dbReference>
<feature type="domain" description="Bro-N" evidence="1">
    <location>
        <begin position="1"/>
        <end position="103"/>
    </location>
</feature>
<evidence type="ECO:0000259" key="1">
    <source>
        <dbReference type="PROSITE" id="PS51750"/>
    </source>
</evidence>
<gene>
    <name evidence="2" type="ORF">I8J31_20430</name>
</gene>
<name>A0A934MY50_9GAMM</name>
<dbReference type="AlphaFoldDB" id="A0A934MY50"/>
<sequence length="247" mass="27933">MNIIPFHFHSDEVRVIDQNGEPWFVARDIAFLLGYSNPQKAVRDHCKSATPVGVNESFTLDQQTAIIPERDVYRLIMRSKKPEAEAFEEWVVGEVLPSIRKRGSYTLGKPEDLSKMDVLKLALESEEQRLKLEGEKQHLVTQLEAAAPKVAFAERVEVSPDAISVAQAAKIIGTGQRRLFDFLRSSGWISRRNEPYQQKIEQGLLNVKLGSFHHPEQGLKQSVTTVVTGKGLTKLKQIWDAQHSQLH</sequence>
<dbReference type="Proteomes" id="UP000628710">
    <property type="component" value="Unassembled WGS sequence"/>
</dbReference>
<dbReference type="RefSeq" id="WP_199470432.1">
    <property type="nucleotide sequence ID" value="NZ_JAEMNX010000045.1"/>
</dbReference>
<evidence type="ECO:0000313" key="3">
    <source>
        <dbReference type="Proteomes" id="UP000628710"/>
    </source>
</evidence>
<organism evidence="2 3">
    <name type="scientific">Marinomonas transparens</name>
    <dbReference type="NCBI Taxonomy" id="2795388"/>
    <lineage>
        <taxon>Bacteria</taxon>
        <taxon>Pseudomonadati</taxon>
        <taxon>Pseudomonadota</taxon>
        <taxon>Gammaproteobacteria</taxon>
        <taxon>Oceanospirillales</taxon>
        <taxon>Oceanospirillaceae</taxon>
        <taxon>Marinomonas</taxon>
    </lineage>
</organism>
<reference evidence="2" key="1">
    <citation type="submission" date="2020-12" db="EMBL/GenBank/DDBJ databases">
        <title>Marinomonas arctica sp. nov., a psychrotolerant bacterium isolated from the Arctic.</title>
        <authorList>
            <person name="Zhang Y."/>
        </authorList>
    </citation>
    <scope>NUCLEOTIDE SEQUENCE</scope>
    <source>
        <strain evidence="2">C1424</strain>
    </source>
</reference>
<dbReference type="PANTHER" id="PTHR36180">
    <property type="entry name" value="DNA-BINDING PROTEIN-RELATED-RELATED"/>
    <property type="match status" value="1"/>
</dbReference>
<dbReference type="PROSITE" id="PS51750">
    <property type="entry name" value="BRO_N"/>
    <property type="match status" value="1"/>
</dbReference>
<dbReference type="Pfam" id="PF03374">
    <property type="entry name" value="ANT"/>
    <property type="match status" value="1"/>
</dbReference>
<dbReference type="GO" id="GO:0003677">
    <property type="term" value="F:DNA binding"/>
    <property type="evidence" value="ECO:0007669"/>
    <property type="project" value="InterPro"/>
</dbReference>
<protein>
    <submittedName>
        <fullName evidence="2">Phage antirepressor</fullName>
    </submittedName>
</protein>
<proteinExistence type="predicted"/>
<evidence type="ECO:0000313" key="2">
    <source>
        <dbReference type="EMBL" id="MBJ7540039.1"/>
    </source>
</evidence>
<dbReference type="Pfam" id="PF02498">
    <property type="entry name" value="Bro-N"/>
    <property type="match status" value="1"/>
</dbReference>
<keyword evidence="3" id="KW-1185">Reference proteome</keyword>